<dbReference type="InterPro" id="IPR018247">
    <property type="entry name" value="EF_Hand_1_Ca_BS"/>
</dbReference>
<dbReference type="PROSITE" id="PS00018">
    <property type="entry name" value="EF_HAND_1"/>
    <property type="match status" value="2"/>
</dbReference>
<accession>A0A1R4GA07</accession>
<feature type="signal peptide" evidence="2">
    <location>
        <begin position="1"/>
        <end position="28"/>
    </location>
</feature>
<dbReference type="GO" id="GO:0005509">
    <property type="term" value="F:calcium ion binding"/>
    <property type="evidence" value="ECO:0007669"/>
    <property type="project" value="InterPro"/>
</dbReference>
<dbReference type="Proteomes" id="UP000195766">
    <property type="component" value="Unassembled WGS sequence"/>
</dbReference>
<evidence type="ECO:0000256" key="1">
    <source>
        <dbReference type="SAM" id="MobiDB-lite"/>
    </source>
</evidence>
<evidence type="ECO:0000313" key="5">
    <source>
        <dbReference type="Proteomes" id="UP000195766"/>
    </source>
</evidence>
<proteinExistence type="predicted"/>
<feature type="domain" description="EF-hand" evidence="3">
    <location>
        <begin position="60"/>
        <end position="95"/>
    </location>
</feature>
<feature type="compositionally biased region" description="Low complexity" evidence="1">
    <location>
        <begin position="213"/>
        <end position="224"/>
    </location>
</feature>
<feature type="compositionally biased region" description="Basic and acidic residues" evidence="1">
    <location>
        <begin position="112"/>
        <end position="128"/>
    </location>
</feature>
<dbReference type="InterPro" id="IPR011992">
    <property type="entry name" value="EF-hand-dom_pair"/>
</dbReference>
<sequence>MENIEMKTTFSGAAALALAFAVSGGAMAQTQTQIQAPARTQAPDARPHHAQMAEPVSKADFVQRRIERLRAADANGDGQVTAEEMRAYAQARRAERQAARFDRLDANKDGVLDRDEFNTPRARGERGEGMAGRHAGGRNHRGGHGGANTRHMARGGESRFPIVIADVERRANEAFARMDANSDGVLTQDERRAAMRANRADMRQRHEQRRARTPAASPSAPASE</sequence>
<dbReference type="AlphaFoldDB" id="A0A1R4GA07"/>
<evidence type="ECO:0000259" key="3">
    <source>
        <dbReference type="PROSITE" id="PS50222"/>
    </source>
</evidence>
<evidence type="ECO:0000256" key="2">
    <source>
        <dbReference type="SAM" id="SignalP"/>
    </source>
</evidence>
<gene>
    <name evidence="4" type="ORF">FM111_10940</name>
</gene>
<reference evidence="4 5" key="1">
    <citation type="submission" date="2017-02" db="EMBL/GenBank/DDBJ databases">
        <authorList>
            <person name="Peterson S.W."/>
        </authorList>
    </citation>
    <scope>NUCLEOTIDE SEQUENCE [LARGE SCALE GENOMIC DNA]</scope>
    <source>
        <strain evidence="4 5">3F5N</strain>
    </source>
</reference>
<protein>
    <submittedName>
        <fullName evidence="4">Calcium binding protein</fullName>
    </submittedName>
</protein>
<dbReference type="Gene3D" id="1.10.238.10">
    <property type="entry name" value="EF-hand"/>
    <property type="match status" value="2"/>
</dbReference>
<feature type="domain" description="EF-hand" evidence="3">
    <location>
        <begin position="166"/>
        <end position="201"/>
    </location>
</feature>
<dbReference type="SMART" id="SM00054">
    <property type="entry name" value="EFh"/>
    <property type="match status" value="2"/>
</dbReference>
<feature type="compositionally biased region" description="Basic and acidic residues" evidence="1">
    <location>
        <begin position="188"/>
        <end position="205"/>
    </location>
</feature>
<name>A0A1R4GA07_BREDI</name>
<feature type="region of interest" description="Disordered" evidence="1">
    <location>
        <begin position="181"/>
        <end position="224"/>
    </location>
</feature>
<evidence type="ECO:0000313" key="4">
    <source>
        <dbReference type="EMBL" id="SJM65024.1"/>
    </source>
</evidence>
<dbReference type="SUPFAM" id="SSF47473">
    <property type="entry name" value="EF-hand"/>
    <property type="match status" value="1"/>
</dbReference>
<dbReference type="Pfam" id="PF13202">
    <property type="entry name" value="EF-hand_5"/>
    <property type="match status" value="3"/>
</dbReference>
<dbReference type="EMBL" id="FUIE01000057">
    <property type="protein sequence ID" value="SJM65024.1"/>
    <property type="molecule type" value="Genomic_DNA"/>
</dbReference>
<organism evidence="4 5">
    <name type="scientific">Brevundimonas diminuta 3F5N</name>
    <dbReference type="NCBI Taxonomy" id="1255603"/>
    <lineage>
        <taxon>Bacteria</taxon>
        <taxon>Pseudomonadati</taxon>
        <taxon>Pseudomonadota</taxon>
        <taxon>Alphaproteobacteria</taxon>
        <taxon>Caulobacterales</taxon>
        <taxon>Caulobacteraceae</taxon>
        <taxon>Brevundimonas</taxon>
    </lineage>
</organism>
<dbReference type="OrthoDB" id="7205031at2"/>
<keyword evidence="2" id="KW-0732">Signal</keyword>
<dbReference type="PROSITE" id="PS50222">
    <property type="entry name" value="EF_HAND_2"/>
    <property type="match status" value="2"/>
</dbReference>
<dbReference type="InterPro" id="IPR002048">
    <property type="entry name" value="EF_hand_dom"/>
</dbReference>
<feature type="chain" id="PRO_5013386011" evidence="2">
    <location>
        <begin position="29"/>
        <end position="224"/>
    </location>
</feature>
<feature type="region of interest" description="Disordered" evidence="1">
    <location>
        <begin position="112"/>
        <end position="153"/>
    </location>
</feature>